<protein>
    <submittedName>
        <fullName evidence="1">Bm14254</fullName>
    </submittedName>
    <submittedName>
        <fullName evidence="2">Bm8355</fullName>
    </submittedName>
</protein>
<evidence type="ECO:0000313" key="1">
    <source>
        <dbReference type="EMBL" id="CDP99030.1"/>
    </source>
</evidence>
<dbReference type="OMA" id="NYSSECS"/>
<proteinExistence type="predicted"/>
<dbReference type="EMBL" id="LN856137">
    <property type="protein sequence ID" value="CDQ06644.1"/>
    <property type="molecule type" value="Genomic_DNA"/>
</dbReference>
<dbReference type="AlphaFoldDB" id="A0A1U7F1R2"/>
<name>A0A1U7F1R2_BRUMA</name>
<organism evidence="1">
    <name type="scientific">Brugia malayi</name>
    <name type="common">Filarial nematode worm</name>
    <dbReference type="NCBI Taxonomy" id="6279"/>
    <lineage>
        <taxon>Eukaryota</taxon>
        <taxon>Metazoa</taxon>
        <taxon>Ecdysozoa</taxon>
        <taxon>Nematoda</taxon>
        <taxon>Chromadorea</taxon>
        <taxon>Rhabditida</taxon>
        <taxon>Spirurina</taxon>
        <taxon>Spiruromorpha</taxon>
        <taxon>Filarioidea</taxon>
        <taxon>Onchocercidae</taxon>
        <taxon>Brugia</taxon>
    </lineage>
</organism>
<reference evidence="1" key="2">
    <citation type="submission" date="2012-12" db="EMBL/GenBank/DDBJ databases">
        <authorList>
            <consortium name="WormBase Consortium"/>
            <person name="Ghedin E."/>
            <person name="Paulini M."/>
        </authorList>
    </citation>
    <scope>NUCLEOTIDE SEQUENCE</scope>
    <source>
        <strain evidence="1">FR3</strain>
    </source>
</reference>
<evidence type="ECO:0000313" key="2">
    <source>
        <dbReference type="EMBL" id="CDQ06644.1"/>
    </source>
</evidence>
<accession>A0A1U7F1R2</accession>
<dbReference type="EMBL" id="LN857006">
    <property type="protein sequence ID" value="CDP99030.1"/>
    <property type="molecule type" value="Genomic_DNA"/>
</dbReference>
<gene>
    <name evidence="1" type="primary">Bm14254</name>
    <name evidence="2" type="synonym">Bm8355</name>
    <name evidence="1" type="ORF">BM_Bm14254</name>
    <name evidence="2" type="ORF">BM_Bm8355</name>
</gene>
<sequence>MHLKRGFAAAAVVGGAASDDDNYSSECSNGSLMDYSTIYKDVQVTETRNDFLAWKRANIEFNRVN</sequence>
<reference evidence="1" key="1">
    <citation type="journal article" date="2007" name="Science">
        <title>Draft genome of the filarial nematode parasite Brugia malayi.</title>
        <authorList>
            <person name="Ghedin E."/>
            <person name="Wang S."/>
            <person name="Spiro D."/>
            <person name="Caler E."/>
            <person name="Zhao Q."/>
            <person name="Crabtree J."/>
            <person name="Allen J.E."/>
            <person name="Delcher A.L."/>
            <person name="Guiliano D.B."/>
            <person name="Miranda-Saavedra D."/>
            <person name="Angiuoli S.V."/>
            <person name="Creasy T."/>
            <person name="Amedeo P."/>
            <person name="Haas B."/>
            <person name="El-Sayed N.M."/>
            <person name="Wortman J.R."/>
            <person name="Feldblyum T."/>
            <person name="Tallon L."/>
            <person name="Schatz M."/>
            <person name="Shumway M."/>
            <person name="Koo H."/>
            <person name="Salzberg S.L."/>
            <person name="Schobel S."/>
            <person name="Pertea M."/>
            <person name="Pop M."/>
            <person name="White O."/>
            <person name="Barton G.J."/>
            <person name="Carlow C.K."/>
            <person name="Crawford M.J."/>
            <person name="Daub J."/>
            <person name="Dimmic M.W."/>
            <person name="Estes C.F."/>
            <person name="Foster J.M."/>
            <person name="Ganatra M."/>
            <person name="Gregory W.F."/>
            <person name="Johnson N.M."/>
            <person name="Jin J."/>
            <person name="Komuniecki R."/>
            <person name="Korf I."/>
            <person name="Kumar S."/>
            <person name="Laney S."/>
            <person name="Li B.W."/>
            <person name="Li W."/>
            <person name="Lindblom T.H."/>
            <person name="Lustigman S."/>
            <person name="Ma D."/>
            <person name="Maina C.V."/>
            <person name="Martin D.M."/>
            <person name="McCarter J.P."/>
            <person name="McReynolds L."/>
            <person name="Mitreva M."/>
            <person name="Nutman T.B."/>
            <person name="Parkinson J."/>
            <person name="Peregrin-Alvarez J.M."/>
            <person name="Poole C."/>
            <person name="Ren Q."/>
            <person name="Saunders L."/>
            <person name="Sluder A.E."/>
            <person name="Smith K."/>
            <person name="Stanke M."/>
            <person name="Unnasch T.R."/>
            <person name="Ware J."/>
            <person name="Wei A.D."/>
            <person name="Weil G."/>
            <person name="Williams D.J."/>
            <person name="Zhang Y."/>
            <person name="Williams S.A."/>
            <person name="Fraser-Liggett C."/>
            <person name="Slatko B."/>
            <person name="Blaxter M.L."/>
            <person name="Scott A.L."/>
        </authorList>
    </citation>
    <scope>NUCLEOTIDE SEQUENCE</scope>
    <source>
        <strain evidence="1">FR3</strain>
    </source>
</reference>